<dbReference type="AlphaFoldDB" id="E9GKM1"/>
<proteinExistence type="predicted"/>
<name>E9GKM1_DAPPU</name>
<gene>
    <name evidence="1" type="ORF">DAPPUDRAFT_103872</name>
</gene>
<evidence type="ECO:0000313" key="1">
    <source>
        <dbReference type="EMBL" id="EFX80038.1"/>
    </source>
</evidence>
<organism evidence="1 2">
    <name type="scientific">Daphnia pulex</name>
    <name type="common">Water flea</name>
    <dbReference type="NCBI Taxonomy" id="6669"/>
    <lineage>
        <taxon>Eukaryota</taxon>
        <taxon>Metazoa</taxon>
        <taxon>Ecdysozoa</taxon>
        <taxon>Arthropoda</taxon>
        <taxon>Crustacea</taxon>
        <taxon>Branchiopoda</taxon>
        <taxon>Diplostraca</taxon>
        <taxon>Cladocera</taxon>
        <taxon>Anomopoda</taxon>
        <taxon>Daphniidae</taxon>
        <taxon>Daphnia</taxon>
    </lineage>
</organism>
<evidence type="ECO:0000313" key="2">
    <source>
        <dbReference type="Proteomes" id="UP000000305"/>
    </source>
</evidence>
<keyword evidence="2" id="KW-1185">Reference proteome</keyword>
<reference evidence="1 2" key="1">
    <citation type="journal article" date="2011" name="Science">
        <title>The ecoresponsive genome of Daphnia pulex.</title>
        <authorList>
            <person name="Colbourne J.K."/>
            <person name="Pfrender M.E."/>
            <person name="Gilbert D."/>
            <person name="Thomas W.K."/>
            <person name="Tucker A."/>
            <person name="Oakley T.H."/>
            <person name="Tokishita S."/>
            <person name="Aerts A."/>
            <person name="Arnold G.J."/>
            <person name="Basu M.K."/>
            <person name="Bauer D.J."/>
            <person name="Caceres C.E."/>
            <person name="Carmel L."/>
            <person name="Casola C."/>
            <person name="Choi J.H."/>
            <person name="Detter J.C."/>
            <person name="Dong Q."/>
            <person name="Dusheyko S."/>
            <person name="Eads B.D."/>
            <person name="Frohlich T."/>
            <person name="Geiler-Samerotte K.A."/>
            <person name="Gerlach D."/>
            <person name="Hatcher P."/>
            <person name="Jogdeo S."/>
            <person name="Krijgsveld J."/>
            <person name="Kriventseva E.V."/>
            <person name="Kultz D."/>
            <person name="Laforsch C."/>
            <person name="Lindquist E."/>
            <person name="Lopez J."/>
            <person name="Manak J.R."/>
            <person name="Muller J."/>
            <person name="Pangilinan J."/>
            <person name="Patwardhan R.P."/>
            <person name="Pitluck S."/>
            <person name="Pritham E.J."/>
            <person name="Rechtsteiner A."/>
            <person name="Rho M."/>
            <person name="Rogozin I.B."/>
            <person name="Sakarya O."/>
            <person name="Salamov A."/>
            <person name="Schaack S."/>
            <person name="Shapiro H."/>
            <person name="Shiga Y."/>
            <person name="Skalitzky C."/>
            <person name="Smith Z."/>
            <person name="Souvorov A."/>
            <person name="Sung W."/>
            <person name="Tang Z."/>
            <person name="Tsuchiya D."/>
            <person name="Tu H."/>
            <person name="Vos H."/>
            <person name="Wang M."/>
            <person name="Wolf Y.I."/>
            <person name="Yamagata H."/>
            <person name="Yamada T."/>
            <person name="Ye Y."/>
            <person name="Shaw J.R."/>
            <person name="Andrews J."/>
            <person name="Crease T.J."/>
            <person name="Tang H."/>
            <person name="Lucas S.M."/>
            <person name="Robertson H.M."/>
            <person name="Bork P."/>
            <person name="Koonin E.V."/>
            <person name="Zdobnov E.M."/>
            <person name="Grigoriev I.V."/>
            <person name="Lynch M."/>
            <person name="Boore J.L."/>
        </authorList>
    </citation>
    <scope>NUCLEOTIDE SEQUENCE [LARGE SCALE GENOMIC DNA]</scope>
</reference>
<dbReference type="EMBL" id="GL732549">
    <property type="protein sequence ID" value="EFX80038.1"/>
    <property type="molecule type" value="Genomic_DNA"/>
</dbReference>
<dbReference type="InParanoid" id="E9GKM1"/>
<sequence>MATKSQRQVAAERVVRLCEKLMTTDPVFNVKTNPSSGVEYVYEPAADQVKTYRCPINVYREQLADGPADLKEQAVQLPRDVEQVRNFQKNQKRKIALTQDTNYNLQEIADDTKFIKEIITYPDVAIYMFHPQLWELFKGLLNRKDLPFIITTKCLQLLPAGIQHNRDRPNIAGLGMCRTPSTKRAFLKTMPPLHP</sequence>
<dbReference type="HOGENOM" id="CLU_120642_0_0_1"/>
<dbReference type="KEGG" id="dpx:DAPPUDRAFT_103872"/>
<dbReference type="PhylomeDB" id="E9GKM1"/>
<accession>E9GKM1</accession>
<protein>
    <submittedName>
        <fullName evidence="1">Uncharacterized protein</fullName>
    </submittedName>
</protein>
<dbReference type="STRING" id="6669.E9GKM1"/>
<dbReference type="Proteomes" id="UP000000305">
    <property type="component" value="Unassembled WGS sequence"/>
</dbReference>